<keyword evidence="4" id="KW-1185">Reference proteome</keyword>
<evidence type="ECO:0000256" key="1">
    <source>
        <dbReference type="SAM" id="Phobius"/>
    </source>
</evidence>
<dbReference type="EMBL" id="RCOS01000110">
    <property type="protein sequence ID" value="RSN73760.1"/>
    <property type="molecule type" value="Genomic_DNA"/>
</dbReference>
<organism evidence="2 4">
    <name type="scientific">Candidatus Methanodesulfokora washburnensis</name>
    <dbReference type="NCBI Taxonomy" id="2478471"/>
    <lineage>
        <taxon>Archaea</taxon>
        <taxon>Thermoproteota</taxon>
        <taxon>Candidatus Korarchaeia</taxon>
        <taxon>Candidatus Korarchaeia incertae sedis</taxon>
        <taxon>Candidatus Methanodesulfokora</taxon>
    </lineage>
</organism>
<evidence type="ECO:0000313" key="5">
    <source>
        <dbReference type="Proteomes" id="UP000316217"/>
    </source>
</evidence>
<evidence type="ECO:0000313" key="4">
    <source>
        <dbReference type="Proteomes" id="UP000277582"/>
    </source>
</evidence>
<gene>
    <name evidence="2" type="ORF">D6D85_09540</name>
    <name evidence="3" type="ORF">EF810_05555</name>
</gene>
<dbReference type="RefSeq" id="WP_125671759.1">
    <property type="nucleotide sequence ID" value="NZ_RCOS01000110.1"/>
</dbReference>
<evidence type="ECO:0000313" key="2">
    <source>
        <dbReference type="EMBL" id="RSN73760.1"/>
    </source>
</evidence>
<keyword evidence="1" id="KW-0472">Membrane</keyword>
<reference evidence="3 5" key="2">
    <citation type="journal article" date="2019" name="Nat. Microbiol.">
        <title>Wide diversity of methane and short-chain alkane metabolisms in uncultured archaea.</title>
        <authorList>
            <person name="Borrel G."/>
            <person name="Adam P.S."/>
            <person name="McKay L.J."/>
            <person name="Chen L.X."/>
            <person name="Sierra-Garcia I.N."/>
            <person name="Sieber C.M."/>
            <person name="Letourneur Q."/>
            <person name="Ghozlane A."/>
            <person name="Andersen G.L."/>
            <person name="Li W.J."/>
            <person name="Hallam S.J."/>
            <person name="Muyzer G."/>
            <person name="de Oliveira V.M."/>
            <person name="Inskeep W.P."/>
            <person name="Banfield J.F."/>
            <person name="Gribaldo S."/>
        </authorList>
    </citation>
    <scope>NUCLEOTIDE SEQUENCE [LARGE SCALE GENOMIC DNA]</scope>
    <source>
        <strain evidence="3">NM4</strain>
    </source>
</reference>
<keyword evidence="1" id="KW-1133">Transmembrane helix</keyword>
<dbReference type="AlphaFoldDB" id="A0A3R9PDX8"/>
<evidence type="ECO:0000313" key="3">
    <source>
        <dbReference type="EMBL" id="RZN60760.1"/>
    </source>
</evidence>
<name>A0A3R9PDX8_9CREN</name>
<dbReference type="Proteomes" id="UP000277582">
    <property type="component" value="Unassembled WGS sequence"/>
</dbReference>
<dbReference type="Proteomes" id="UP000316217">
    <property type="component" value="Unassembled WGS sequence"/>
</dbReference>
<proteinExistence type="predicted"/>
<accession>A0A3R9PDX8</accession>
<keyword evidence="1" id="KW-0812">Transmembrane</keyword>
<dbReference type="EMBL" id="RXII01000084">
    <property type="protein sequence ID" value="RZN60760.1"/>
    <property type="molecule type" value="Genomic_DNA"/>
</dbReference>
<sequence length="60" mass="6740">MSRVALSLLLCYYAILDAIIFSAFPDPAVWACIILFEVYALCFNELIDIAIRMHSRTKGG</sequence>
<reference evidence="2 4" key="1">
    <citation type="submission" date="2018-10" db="EMBL/GenBank/DDBJ databases">
        <title>Co-occurring genomic capacity for anaerobic methane metabolism and dissimilatory sulfite reduction discovered in the Korarchaeota.</title>
        <authorList>
            <person name="Mckay L.J."/>
            <person name="Dlakic M."/>
            <person name="Fields M.W."/>
            <person name="Delmont T.O."/>
            <person name="Eren A.M."/>
            <person name="Jay Z.J."/>
            <person name="Klingelsmith K.B."/>
            <person name="Rusch D.B."/>
            <person name="Inskeep W.P."/>
        </authorList>
    </citation>
    <scope>NUCLEOTIDE SEQUENCE [LARGE SCALE GENOMIC DNA]</scope>
    <source>
        <strain evidence="2 4">MDKW</strain>
    </source>
</reference>
<comment type="caution">
    <text evidence="2">The sequence shown here is derived from an EMBL/GenBank/DDBJ whole genome shotgun (WGS) entry which is preliminary data.</text>
</comment>
<protein>
    <submittedName>
        <fullName evidence="2">Uncharacterized protein</fullName>
    </submittedName>
</protein>
<feature type="transmembrane region" description="Helical" evidence="1">
    <location>
        <begin position="28"/>
        <end position="47"/>
    </location>
</feature>